<organism evidence="1 2">
    <name type="scientific">Kaistella pullorum</name>
    <dbReference type="NCBI Taxonomy" id="2763074"/>
    <lineage>
        <taxon>Bacteria</taxon>
        <taxon>Pseudomonadati</taxon>
        <taxon>Bacteroidota</taxon>
        <taxon>Flavobacteriia</taxon>
        <taxon>Flavobacteriales</taxon>
        <taxon>Weeksellaceae</taxon>
        <taxon>Chryseobacterium group</taxon>
        <taxon>Kaistella</taxon>
    </lineage>
</organism>
<accession>A0ABR8WQ67</accession>
<reference evidence="1 2" key="1">
    <citation type="submission" date="2020-08" db="EMBL/GenBank/DDBJ databases">
        <title>A Genomic Blueprint of the Chicken Gut Microbiome.</title>
        <authorList>
            <person name="Gilroy R."/>
            <person name="Ravi A."/>
            <person name="Getino M."/>
            <person name="Pursley I."/>
            <person name="Horton D.L."/>
            <person name="Alikhan N.-F."/>
            <person name="Baker D."/>
            <person name="Gharbi K."/>
            <person name="Hall N."/>
            <person name="Watson M."/>
            <person name="Adriaenssens E.M."/>
            <person name="Foster-Nyarko E."/>
            <person name="Jarju S."/>
            <person name="Secka A."/>
            <person name="Antonio M."/>
            <person name="Oren A."/>
            <person name="Chaudhuri R."/>
            <person name="La Ragione R.M."/>
            <person name="Hildebrand F."/>
            <person name="Pallen M.J."/>
        </authorList>
    </citation>
    <scope>NUCLEOTIDE SEQUENCE [LARGE SCALE GENOMIC DNA]</scope>
    <source>
        <strain evidence="1 2">Sa1CVA4</strain>
    </source>
</reference>
<keyword evidence="2" id="KW-1185">Reference proteome</keyword>
<protein>
    <recommendedName>
        <fullName evidence="3">RiboL-PSP-HEPN domain-containing protein</fullName>
    </recommendedName>
</protein>
<evidence type="ECO:0008006" key="3">
    <source>
        <dbReference type="Google" id="ProtNLM"/>
    </source>
</evidence>
<evidence type="ECO:0000313" key="2">
    <source>
        <dbReference type="Proteomes" id="UP000626242"/>
    </source>
</evidence>
<dbReference type="RefSeq" id="WP_251834359.1">
    <property type="nucleotide sequence ID" value="NZ_JACSPS010000022.1"/>
</dbReference>
<comment type="caution">
    <text evidence="1">The sequence shown here is derived from an EMBL/GenBank/DDBJ whole genome shotgun (WGS) entry which is preliminary data.</text>
</comment>
<dbReference type="Proteomes" id="UP000626242">
    <property type="component" value="Unassembled WGS sequence"/>
</dbReference>
<evidence type="ECO:0000313" key="1">
    <source>
        <dbReference type="EMBL" id="MBD8019164.1"/>
    </source>
</evidence>
<sequence length="239" mass="28207">MIEVFKASVINVRELKQQRTNIKRLFNQSIKRKDRSSFNALTKLYALLFSSFAELCFLKIIHTPYGFNEDEINQISGQRNLEQKWNKCLELAFSRIDNIANKGDIQNKKQILTRHINTFIIEPSQLRNKIAHGQWLVALNNDNTAINQQTTDKINSLDFVKIDILFSVYEKIGQAVEDLIESPRKAHFNDFYFHMTELEYLVEETKTWTMESKIRILKETAERQERIKLQRQKDSESAY</sequence>
<name>A0ABR8WQ67_9FLAO</name>
<dbReference type="EMBL" id="JACSPS010000022">
    <property type="protein sequence ID" value="MBD8019164.1"/>
    <property type="molecule type" value="Genomic_DNA"/>
</dbReference>
<proteinExistence type="predicted"/>
<gene>
    <name evidence="1" type="ORF">H9628_11865</name>
</gene>